<dbReference type="InterPro" id="IPR043993">
    <property type="entry name" value="T4SS_pilin"/>
</dbReference>
<reference evidence="2 3" key="1">
    <citation type="journal article" date="2016" name="Nat. Commun.">
        <title>Thousands of microbial genomes shed light on interconnected biogeochemical processes in an aquifer system.</title>
        <authorList>
            <person name="Anantharaman K."/>
            <person name="Brown C.T."/>
            <person name="Hug L.A."/>
            <person name="Sharon I."/>
            <person name="Castelle C.J."/>
            <person name="Probst A.J."/>
            <person name="Thomas B.C."/>
            <person name="Singh A."/>
            <person name="Wilkins M.J."/>
            <person name="Karaoz U."/>
            <person name="Brodie E.L."/>
            <person name="Williams K.H."/>
            <person name="Hubbard S.S."/>
            <person name="Banfield J.F."/>
        </authorList>
    </citation>
    <scope>NUCLEOTIDE SEQUENCE [LARGE SCALE GENOMIC DNA]</scope>
</reference>
<comment type="caution">
    <text evidence="2">The sequence shown here is derived from an EMBL/GenBank/DDBJ whole genome shotgun (WGS) entry which is preliminary data.</text>
</comment>
<gene>
    <name evidence="2" type="ORF">A3D78_07275</name>
</gene>
<dbReference type="AlphaFoldDB" id="A0A1F6A0V2"/>
<proteinExistence type="predicted"/>
<keyword evidence="1" id="KW-0472">Membrane</keyword>
<feature type="transmembrane region" description="Helical" evidence="1">
    <location>
        <begin position="80"/>
        <end position="101"/>
    </location>
</feature>
<dbReference type="Pfam" id="PF18895">
    <property type="entry name" value="T4SS_pilin"/>
    <property type="match status" value="1"/>
</dbReference>
<keyword evidence="1" id="KW-1133">Transmembrane helix</keyword>
<name>A0A1F6A0V2_9BACT</name>
<dbReference type="Proteomes" id="UP000176253">
    <property type="component" value="Unassembled WGS sequence"/>
</dbReference>
<evidence type="ECO:0000256" key="1">
    <source>
        <dbReference type="SAM" id="Phobius"/>
    </source>
</evidence>
<evidence type="ECO:0000313" key="2">
    <source>
        <dbReference type="EMBL" id="OGG17927.1"/>
    </source>
</evidence>
<dbReference type="EMBL" id="MFJM01000026">
    <property type="protein sequence ID" value="OGG17927.1"/>
    <property type="molecule type" value="Genomic_DNA"/>
</dbReference>
<feature type="transmembrane region" description="Helical" evidence="1">
    <location>
        <begin position="36"/>
        <end position="60"/>
    </location>
</feature>
<keyword evidence="1" id="KW-0812">Transmembrane</keyword>
<organism evidence="2 3">
    <name type="scientific">Candidatus Gottesmanbacteria bacterium RIFCSPHIGHO2_02_FULL_39_14</name>
    <dbReference type="NCBI Taxonomy" id="1798383"/>
    <lineage>
        <taxon>Bacteria</taxon>
        <taxon>Candidatus Gottesmaniibacteriota</taxon>
    </lineage>
</organism>
<dbReference type="STRING" id="1798383.A3D78_07275"/>
<sequence>MNDPIGQISPIVKTPGVTINGTTAELTGFIVLLNSVLRVIFIIAGVWAFINIIIAGFSFISAGGDPKKVAQAWQKIWQSFLGLVIIVTSFILAAIIGILLFKDPGAILNPTLNVVK</sequence>
<evidence type="ECO:0000313" key="3">
    <source>
        <dbReference type="Proteomes" id="UP000176253"/>
    </source>
</evidence>
<protein>
    <submittedName>
        <fullName evidence="2">Uncharacterized protein</fullName>
    </submittedName>
</protein>
<accession>A0A1F6A0V2</accession>